<dbReference type="EMBL" id="HBKQ01014977">
    <property type="protein sequence ID" value="CAE2226058.1"/>
    <property type="molecule type" value="Transcribed_RNA"/>
</dbReference>
<protein>
    <submittedName>
        <fullName evidence="2">Uncharacterized protein</fullName>
    </submittedName>
</protein>
<organism evidence="2">
    <name type="scientific">Odontella aurita</name>
    <dbReference type="NCBI Taxonomy" id="265563"/>
    <lineage>
        <taxon>Eukaryota</taxon>
        <taxon>Sar</taxon>
        <taxon>Stramenopiles</taxon>
        <taxon>Ochrophyta</taxon>
        <taxon>Bacillariophyta</taxon>
        <taxon>Mediophyceae</taxon>
        <taxon>Biddulphiophycidae</taxon>
        <taxon>Eupodiscales</taxon>
        <taxon>Odontellaceae</taxon>
        <taxon>Odontella</taxon>
    </lineage>
</organism>
<dbReference type="AlphaFoldDB" id="A0A7S4MJQ0"/>
<reference evidence="2" key="1">
    <citation type="submission" date="2021-01" db="EMBL/GenBank/DDBJ databases">
        <authorList>
            <person name="Corre E."/>
            <person name="Pelletier E."/>
            <person name="Niang G."/>
            <person name="Scheremetjew M."/>
            <person name="Finn R."/>
            <person name="Kale V."/>
            <person name="Holt S."/>
            <person name="Cochrane G."/>
            <person name="Meng A."/>
            <person name="Brown T."/>
            <person name="Cohen L."/>
        </authorList>
    </citation>
    <scope>NUCLEOTIDE SEQUENCE</scope>
    <source>
        <strain evidence="2">Isolate 1302-5</strain>
    </source>
</reference>
<sequence>MSAKMYEVASTLSNGIASNGTKTHLARKQTTGLLQKSAMPEEPGTDSKLKASQAHRLPKAVMHQTLAPGKGEQEKESKNGRMLMAAVYGDHPQSHRETSGPFQENSLLTPTLPRTTLRPVSALFQVLERKVTINNTMLPYMLTPPIQDDCFVRRPQ</sequence>
<accession>A0A7S4MJQ0</accession>
<gene>
    <name evidence="2" type="ORF">OAUR00152_LOCUS10226</name>
</gene>
<proteinExistence type="predicted"/>
<evidence type="ECO:0000256" key="1">
    <source>
        <dbReference type="SAM" id="MobiDB-lite"/>
    </source>
</evidence>
<feature type="region of interest" description="Disordered" evidence="1">
    <location>
        <begin position="32"/>
        <end position="78"/>
    </location>
</feature>
<evidence type="ECO:0000313" key="2">
    <source>
        <dbReference type="EMBL" id="CAE2226058.1"/>
    </source>
</evidence>
<name>A0A7S4MJQ0_9STRA</name>